<dbReference type="AlphaFoldDB" id="M7SK08"/>
<accession>M7SK08</accession>
<dbReference type="PANTHER" id="PTHR10622:SF10">
    <property type="entry name" value="HET DOMAIN-CONTAINING PROTEIN"/>
    <property type="match status" value="1"/>
</dbReference>
<evidence type="ECO:0000259" key="1">
    <source>
        <dbReference type="Pfam" id="PF06985"/>
    </source>
</evidence>
<keyword evidence="3" id="KW-1185">Reference proteome</keyword>
<name>M7SK08_EUTLA</name>
<feature type="domain" description="Heterokaryon incompatibility" evidence="1">
    <location>
        <begin position="22"/>
        <end position="110"/>
    </location>
</feature>
<gene>
    <name evidence="2" type="ORF">UCREL1_8371</name>
</gene>
<dbReference type="eggNOG" id="KOG4177">
    <property type="taxonomic scope" value="Eukaryota"/>
</dbReference>
<dbReference type="OrthoDB" id="20872at2759"/>
<dbReference type="InterPro" id="IPR010730">
    <property type="entry name" value="HET"/>
</dbReference>
<protein>
    <submittedName>
        <fullName evidence="2">Putative het domain-containing protein</fullName>
    </submittedName>
</protein>
<sequence>MRLINVETYELEEFIGSQTPEYAILSHRWGPEEVSFQEWQTGHDRIKHKTGYGKIDGACKEAIAGGYKYLWCDTNCIDKSSSAELSEAINSMFAWYRDARICYVYLDDVELKGDLEREKFDTCAPSFRESKWFTRGWTLQELLAPKELTFFSNDWKRLGSRKMIASTISQITQIPKDQLEQYRQDKTSVAARMSWAATRKTTRLEE</sequence>
<proteinExistence type="predicted"/>
<evidence type="ECO:0000313" key="2">
    <source>
        <dbReference type="EMBL" id="EMR64663.1"/>
    </source>
</evidence>
<dbReference type="OMA" id="SHTWIDG"/>
<dbReference type="HOGENOM" id="CLU_000288_138_0_1"/>
<evidence type="ECO:0000313" key="3">
    <source>
        <dbReference type="Proteomes" id="UP000012174"/>
    </source>
</evidence>
<dbReference type="PANTHER" id="PTHR10622">
    <property type="entry name" value="HET DOMAIN-CONTAINING PROTEIN"/>
    <property type="match status" value="1"/>
</dbReference>
<dbReference type="EMBL" id="KB707034">
    <property type="protein sequence ID" value="EMR64663.1"/>
    <property type="molecule type" value="Genomic_DNA"/>
</dbReference>
<dbReference type="Proteomes" id="UP000012174">
    <property type="component" value="Unassembled WGS sequence"/>
</dbReference>
<dbReference type="Pfam" id="PF06985">
    <property type="entry name" value="HET"/>
    <property type="match status" value="1"/>
</dbReference>
<dbReference type="KEGG" id="ela:UCREL1_8371"/>
<organism evidence="2 3">
    <name type="scientific">Eutypa lata (strain UCR-EL1)</name>
    <name type="common">Grapevine dieback disease fungus</name>
    <name type="synonym">Eutypa armeniacae</name>
    <dbReference type="NCBI Taxonomy" id="1287681"/>
    <lineage>
        <taxon>Eukaryota</taxon>
        <taxon>Fungi</taxon>
        <taxon>Dikarya</taxon>
        <taxon>Ascomycota</taxon>
        <taxon>Pezizomycotina</taxon>
        <taxon>Sordariomycetes</taxon>
        <taxon>Xylariomycetidae</taxon>
        <taxon>Xylariales</taxon>
        <taxon>Diatrypaceae</taxon>
        <taxon>Eutypa</taxon>
    </lineage>
</organism>
<dbReference type="STRING" id="1287681.M7SK08"/>
<reference evidence="3" key="1">
    <citation type="journal article" date="2013" name="Genome Announc.">
        <title>Draft genome sequence of the grapevine dieback fungus Eutypa lata UCR-EL1.</title>
        <authorList>
            <person name="Blanco-Ulate B."/>
            <person name="Rolshausen P.E."/>
            <person name="Cantu D."/>
        </authorList>
    </citation>
    <scope>NUCLEOTIDE SEQUENCE [LARGE SCALE GENOMIC DNA]</scope>
    <source>
        <strain evidence="3">UCR-EL1</strain>
    </source>
</reference>